<protein>
    <submittedName>
        <fullName evidence="1">Cell wall-binding repeat-containing protein</fullName>
    </submittedName>
</protein>
<keyword evidence="2" id="KW-1185">Reference proteome</keyword>
<dbReference type="Proteomes" id="UP001226091">
    <property type="component" value="Chromosome"/>
</dbReference>
<organism evidence="1 2">
    <name type="scientific">Metabacillus hrfriensis</name>
    <dbReference type="NCBI Taxonomy" id="3048891"/>
    <lineage>
        <taxon>Bacteria</taxon>
        <taxon>Bacillati</taxon>
        <taxon>Bacillota</taxon>
        <taxon>Bacilli</taxon>
        <taxon>Bacillales</taxon>
        <taxon>Bacillaceae</taxon>
        <taxon>Metabacillus</taxon>
    </lineage>
</organism>
<accession>A0ACD4RAS0</accession>
<evidence type="ECO:0000313" key="2">
    <source>
        <dbReference type="Proteomes" id="UP001226091"/>
    </source>
</evidence>
<sequence>MKRITITMLSCLSLLMILLISQPKEAEAGTTSRIYGQDRYETSVAVSNKTFPNGTSNVVIAVGNNYPDALAGGPLAYKLNAPILLTGKDAMSAAITIEITRLNAKNAYILGGESAVSAAVAGKLKNMGLTVTRISGLDRYDTSVAIAKKLKSLGAASTTAFITNGSNFPDSLSVSAVAARQGSPILLVKKTGVPTSVKNYVNGFTKSYVIGGTGVIASGTASQLPNPERIAGANRYDTSAKVATKFASFSASRALLVSGNTYADALTGSIYAAKQNIPMLLTNQSTLPAEIGKLIDTKNVQTVTVIGGSSAISNSVLTSIYFPVDKLIETAKSLQGVPYKYGGTTTSGFDCSGYTQYVFDKHGVDLPRTTVDQWNEATVVAVPEKGDLVFFETYKAGPSHVGIFIGNNEFIHASSSKGVTISTMDNVYFEPRYLGVKSVIN</sequence>
<gene>
    <name evidence="1" type="ORF">QLQ22_23375</name>
</gene>
<evidence type="ECO:0000313" key="1">
    <source>
        <dbReference type="EMBL" id="WHZ57551.1"/>
    </source>
</evidence>
<dbReference type="EMBL" id="CP126116">
    <property type="protein sequence ID" value="WHZ57551.1"/>
    <property type="molecule type" value="Genomic_DNA"/>
</dbReference>
<reference evidence="2" key="1">
    <citation type="journal article" date="2025" name="Aquaculture">
        <title>Assessment of the bioflocculant production and safety properties of Metabacillus hrfriensis sp. nov. based on phenotypic and whole-genome sequencing analysis.</title>
        <authorList>
            <person name="Zhang R."/>
            <person name="Zhao Z."/>
            <person name="Luo L."/>
            <person name="Wang S."/>
            <person name="Guo K."/>
            <person name="Xu W."/>
        </authorList>
    </citation>
    <scope>NUCLEOTIDE SEQUENCE [LARGE SCALE GENOMIC DNA]</scope>
    <source>
        <strain evidence="2">CT-WN-B3</strain>
    </source>
</reference>
<name>A0ACD4RAS0_9BACI</name>
<proteinExistence type="predicted"/>